<evidence type="ECO:0000313" key="3">
    <source>
        <dbReference type="EMBL" id="WVW82495.1"/>
    </source>
</evidence>
<dbReference type="KEGG" id="kbi:30207611"/>
<dbReference type="EMBL" id="KI894019">
    <property type="protein sequence ID" value="OCF28353.1"/>
    <property type="molecule type" value="Genomic_DNA"/>
</dbReference>
<dbReference type="Proteomes" id="UP000092730">
    <property type="component" value="Chromosome 2"/>
</dbReference>
<protein>
    <submittedName>
        <fullName evidence="2">Uncharacterized protein</fullName>
    </submittedName>
</protein>
<dbReference type="RefSeq" id="XP_019049423.1">
    <property type="nucleotide sequence ID" value="XM_019189861.1"/>
</dbReference>
<name>A0A1B9GBF9_9TREE</name>
<reference evidence="3" key="4">
    <citation type="submission" date="2024-02" db="EMBL/GenBank/DDBJ databases">
        <title>Comparative genomics of Cryptococcus and Kwoniella reveals pathogenesis evolution and contrasting modes of karyotype evolution via chromosome fusion or intercentromeric recombination.</title>
        <authorList>
            <person name="Coelho M.A."/>
            <person name="David-Palma M."/>
            <person name="Shea T."/>
            <person name="Bowers K."/>
            <person name="McGinley-Smith S."/>
            <person name="Mohammad A.W."/>
            <person name="Gnirke A."/>
            <person name="Yurkov A.M."/>
            <person name="Nowrousian M."/>
            <person name="Sun S."/>
            <person name="Cuomo C.A."/>
            <person name="Heitman J."/>
        </authorList>
    </citation>
    <scope>NUCLEOTIDE SEQUENCE</scope>
    <source>
        <strain evidence="3">CBS 10118</strain>
    </source>
</reference>
<organism evidence="2">
    <name type="scientific">Kwoniella bestiolae CBS 10118</name>
    <dbReference type="NCBI Taxonomy" id="1296100"/>
    <lineage>
        <taxon>Eukaryota</taxon>
        <taxon>Fungi</taxon>
        <taxon>Dikarya</taxon>
        <taxon>Basidiomycota</taxon>
        <taxon>Agaricomycotina</taxon>
        <taxon>Tremellomycetes</taxon>
        <taxon>Tremellales</taxon>
        <taxon>Cryptococcaceae</taxon>
        <taxon>Kwoniella</taxon>
    </lineage>
</organism>
<keyword evidence="4" id="KW-1185">Reference proteome</keyword>
<evidence type="ECO:0000313" key="2">
    <source>
        <dbReference type="EMBL" id="OCF28353.1"/>
    </source>
</evidence>
<dbReference type="VEuPathDB" id="FungiDB:I302_03212"/>
<reference evidence="3" key="2">
    <citation type="submission" date="2013-07" db="EMBL/GenBank/DDBJ databases">
        <authorList>
            <consortium name="The Broad Institute Genome Sequencing Platform"/>
            <person name="Cuomo C."/>
            <person name="Litvintseva A."/>
            <person name="Chen Y."/>
            <person name="Heitman J."/>
            <person name="Sun S."/>
            <person name="Springer D."/>
            <person name="Dromer F."/>
            <person name="Young S.K."/>
            <person name="Zeng Q."/>
            <person name="Gargeya S."/>
            <person name="Fitzgerald M."/>
            <person name="Abouelleil A."/>
            <person name="Alvarado L."/>
            <person name="Berlin A.M."/>
            <person name="Chapman S.B."/>
            <person name="Dewar J."/>
            <person name="Goldberg J."/>
            <person name="Griggs A."/>
            <person name="Gujja S."/>
            <person name="Hansen M."/>
            <person name="Howarth C."/>
            <person name="Imamovic A."/>
            <person name="Larimer J."/>
            <person name="McCowan C."/>
            <person name="Murphy C."/>
            <person name="Pearson M."/>
            <person name="Priest M."/>
            <person name="Roberts A."/>
            <person name="Saif S."/>
            <person name="Shea T."/>
            <person name="Sykes S."/>
            <person name="Wortman J."/>
            <person name="Nusbaum C."/>
            <person name="Birren B."/>
        </authorList>
    </citation>
    <scope>NUCLEOTIDE SEQUENCE</scope>
    <source>
        <strain evidence="3">CBS 10118</strain>
    </source>
</reference>
<dbReference type="EMBL" id="CP144542">
    <property type="protein sequence ID" value="WVW82495.1"/>
    <property type="molecule type" value="Genomic_DNA"/>
</dbReference>
<reference evidence="2" key="1">
    <citation type="submission" date="2013-07" db="EMBL/GenBank/DDBJ databases">
        <title>The Genome Sequence of Cryptococcus bestiolae CBS10118.</title>
        <authorList>
            <consortium name="The Broad Institute Genome Sequencing Platform"/>
            <person name="Cuomo C."/>
            <person name="Litvintseva A."/>
            <person name="Chen Y."/>
            <person name="Heitman J."/>
            <person name="Sun S."/>
            <person name="Springer D."/>
            <person name="Dromer F."/>
            <person name="Young S.K."/>
            <person name="Zeng Q."/>
            <person name="Gargeya S."/>
            <person name="Fitzgerald M."/>
            <person name="Abouelleil A."/>
            <person name="Alvarado L."/>
            <person name="Berlin A.M."/>
            <person name="Chapman S.B."/>
            <person name="Dewar J."/>
            <person name="Goldberg J."/>
            <person name="Griggs A."/>
            <person name="Gujja S."/>
            <person name="Hansen M."/>
            <person name="Howarth C."/>
            <person name="Imamovic A."/>
            <person name="Larimer J."/>
            <person name="McCowan C."/>
            <person name="Murphy C."/>
            <person name="Pearson M."/>
            <person name="Priest M."/>
            <person name="Roberts A."/>
            <person name="Saif S."/>
            <person name="Shea T."/>
            <person name="Sykes S."/>
            <person name="Wortman J."/>
            <person name="Nusbaum C."/>
            <person name="Birren B."/>
        </authorList>
    </citation>
    <scope>NUCLEOTIDE SEQUENCE [LARGE SCALE GENOMIC DNA]</scope>
    <source>
        <strain evidence="2">CBS 10118</strain>
    </source>
</reference>
<dbReference type="GeneID" id="30207611"/>
<feature type="region of interest" description="Disordered" evidence="1">
    <location>
        <begin position="1"/>
        <end position="26"/>
    </location>
</feature>
<evidence type="ECO:0000256" key="1">
    <source>
        <dbReference type="SAM" id="MobiDB-lite"/>
    </source>
</evidence>
<gene>
    <name evidence="2" type="ORF">I302_03212</name>
    <name evidence="3" type="ORF">I302_104506</name>
</gene>
<proteinExistence type="predicted"/>
<dbReference type="AlphaFoldDB" id="A0A1B9GBF9"/>
<reference evidence="2" key="3">
    <citation type="submission" date="2014-01" db="EMBL/GenBank/DDBJ databases">
        <title>Evolution of pathogenesis and genome organization in the Tremellales.</title>
        <authorList>
            <person name="Cuomo C."/>
            <person name="Litvintseva A."/>
            <person name="Heitman J."/>
            <person name="Chen Y."/>
            <person name="Sun S."/>
            <person name="Springer D."/>
            <person name="Dromer F."/>
            <person name="Young S."/>
            <person name="Zeng Q."/>
            <person name="Chapman S."/>
            <person name="Gujja S."/>
            <person name="Saif S."/>
            <person name="Birren B."/>
        </authorList>
    </citation>
    <scope>NUCLEOTIDE SEQUENCE</scope>
    <source>
        <strain evidence="2">CBS 10118</strain>
    </source>
</reference>
<accession>A0A1B9GBF9</accession>
<evidence type="ECO:0000313" key="4">
    <source>
        <dbReference type="Proteomes" id="UP000092730"/>
    </source>
</evidence>
<sequence>MNDAALHPHKRYTPLDSRNARSDVVPEQSIKPKPIPIFRNGFNIYSSNTYFFTRYWQMVVAPYGRDGDIAGTFAPWNMVLLTTDNIHS</sequence>